<comment type="function">
    <text evidence="10">Required for replication-independent chromatin assembly and for the periodic repression of histone gene transcription during the cell cycle.</text>
</comment>
<feature type="compositionally biased region" description="Basic and acidic residues" evidence="11">
    <location>
        <begin position="335"/>
        <end position="344"/>
    </location>
</feature>
<organism evidence="13 14">
    <name type="scientific">Candida verbasci</name>
    <dbReference type="NCBI Taxonomy" id="1227364"/>
    <lineage>
        <taxon>Eukaryota</taxon>
        <taxon>Fungi</taxon>
        <taxon>Dikarya</taxon>
        <taxon>Ascomycota</taxon>
        <taxon>Saccharomycotina</taxon>
        <taxon>Pichiomycetes</taxon>
        <taxon>Debaryomycetaceae</taxon>
        <taxon>Candida/Lodderomyces clade</taxon>
        <taxon>Candida</taxon>
    </lineage>
</organism>
<proteinExistence type="inferred from homology"/>
<dbReference type="PANTHER" id="PTHR13831">
    <property type="entry name" value="MEMBER OF THE HIR1 FAMILY OF WD-REPEAT PROTEINS"/>
    <property type="match status" value="1"/>
</dbReference>
<accession>A0A9W4XBU2</accession>
<dbReference type="InterPro" id="IPR019015">
    <property type="entry name" value="HIRA_B_motif"/>
</dbReference>
<evidence type="ECO:0000259" key="12">
    <source>
        <dbReference type="Pfam" id="PF07569"/>
    </source>
</evidence>
<dbReference type="InterPro" id="IPR031120">
    <property type="entry name" value="HIR1-like"/>
</dbReference>
<feature type="region of interest" description="Disordered" evidence="11">
    <location>
        <begin position="387"/>
        <end position="507"/>
    </location>
</feature>
<keyword evidence="6 10" id="KW-0156">Chromatin regulator</keyword>
<feature type="compositionally biased region" description="Basic and acidic residues" evidence="11">
    <location>
        <begin position="394"/>
        <end position="403"/>
    </location>
</feature>
<dbReference type="Proteomes" id="UP001152885">
    <property type="component" value="Unassembled WGS sequence"/>
</dbReference>
<evidence type="ECO:0000256" key="1">
    <source>
        <dbReference type="ARBA" id="ARBA00004123"/>
    </source>
</evidence>
<evidence type="ECO:0000256" key="10">
    <source>
        <dbReference type="RuleBase" id="RU364014"/>
    </source>
</evidence>
<evidence type="ECO:0000256" key="9">
    <source>
        <dbReference type="ARBA" id="ARBA00023242"/>
    </source>
</evidence>
<name>A0A9W4XBU2_9ASCO</name>
<comment type="subcellular location">
    <subcellularLocation>
        <location evidence="1 10">Nucleus</location>
    </subcellularLocation>
</comment>
<keyword evidence="3 10" id="KW-0678">Repressor</keyword>
<keyword evidence="7 10" id="KW-0805">Transcription regulation</keyword>
<dbReference type="EMBL" id="CANTUO010000005">
    <property type="protein sequence ID" value="CAI5759842.1"/>
    <property type="molecule type" value="Genomic_DNA"/>
</dbReference>
<evidence type="ECO:0000313" key="14">
    <source>
        <dbReference type="Proteomes" id="UP001152885"/>
    </source>
</evidence>
<dbReference type="GO" id="GO:0005634">
    <property type="term" value="C:nucleus"/>
    <property type="evidence" value="ECO:0007669"/>
    <property type="project" value="UniProtKB-SubCell"/>
</dbReference>
<comment type="similarity">
    <text evidence="2 10">Belongs to the WD repeat HIR1 family.</text>
</comment>
<feature type="domain" description="Protein HIRA-like C-terminal" evidence="12">
    <location>
        <begin position="615"/>
        <end position="840"/>
    </location>
</feature>
<dbReference type="GO" id="GO:0000417">
    <property type="term" value="C:HIR complex"/>
    <property type="evidence" value="ECO:0007669"/>
    <property type="project" value="TreeGrafter"/>
</dbReference>
<gene>
    <name evidence="13" type="ORF">CANVERA_P4354</name>
</gene>
<keyword evidence="8 10" id="KW-0804">Transcription</keyword>
<keyword evidence="5 10" id="KW-0677">Repeat</keyword>
<evidence type="ECO:0000256" key="8">
    <source>
        <dbReference type="ARBA" id="ARBA00023163"/>
    </source>
</evidence>
<evidence type="ECO:0000256" key="11">
    <source>
        <dbReference type="SAM" id="MobiDB-lite"/>
    </source>
</evidence>
<feature type="compositionally biased region" description="Polar residues" evidence="11">
    <location>
        <begin position="415"/>
        <end position="434"/>
    </location>
</feature>
<keyword evidence="9 10" id="KW-0539">Nucleus</keyword>
<comment type="caution">
    <text evidence="13">The sequence shown here is derived from an EMBL/GenBank/DDBJ whole genome shotgun (WGS) entry which is preliminary data.</text>
</comment>
<dbReference type="GO" id="GO:0006338">
    <property type="term" value="P:chromatin remodeling"/>
    <property type="evidence" value="ECO:0007669"/>
    <property type="project" value="InterPro"/>
</dbReference>
<dbReference type="GO" id="GO:0006355">
    <property type="term" value="P:regulation of DNA-templated transcription"/>
    <property type="evidence" value="ECO:0007669"/>
    <property type="project" value="InterPro"/>
</dbReference>
<dbReference type="AlphaFoldDB" id="A0A9W4XBU2"/>
<sequence length="893" mass="102462">MSLPHIVKWINPRNFLSCDTQGHIYTTNIESNQSKKIYPITEPEGRIIDLSIVNDLIAFSLSNGKIHIMDLTRNTIQELTKLCPEKELIIQRSISFDNSNNYLISIGDDTQINLFQYVIEEGNYKFRLINKIEKLFSKNPLNVKYKRISWSPDSDLVTIPTASKSQTTLISLLSKSNNWNNKISLVGHDLTCEVTRFSPNIYSETENDENLYTVIASGGSDKTLSIWNTSKTTPIILLQDCIDGEILDLKWVNQGNNIIFVTSNGHFCLVEFEKYELGYIANEETVDKLKKLQSVLVKPLNFRYDYESLNQGNLRRALPQIEYVDQKDAIKIDNLPKETKKKGEEEEEEEEKEVKEETKRIEPIISIKKGSIEPETIPLPKLDLTETNQNHQQQPEKPEKPEPLPKVNSVKKKSQSPITVTETSTRQLLQNQKITTKDGKKRVQPMLLSTNNNSTQQQQQPKQSSSTPQPQDKSTMEFEKASYSVSDNFHKSNKRKNIDENGHTKKSKREMEPIKFIGSVILNPNTTFSKLRLAIPKIRFSFQLKSKNESELFVLDIRNGSGNEIKPSRITYFKKDKEVWCDFIPRYIQLAAEGSNFWAISTNDGTILTYSQISGKRLLPPIIMGSPLSFLESNKEFLMAVTSIGELQVWNINTKKSILKCSISTILELGNKFQDDGLLKGDNITMCAITSSGTPLVTLSNGSGYLYNSNFETWQSVSESWWCFGSHYWNSNEKPQTTDLFGKGQESIIELLEYKTNEEVIRKTRIGRGKYFNKISKNMIMKEGFESLENTISLSHLENRILCAEILREDSDFHKFFIVYIQRICELGFKTKLFEICSELYGPDNDDYREGWKGSICGFEKRELLKEVINLCSGFRDCQRVLIHFSKKLNLIE</sequence>
<evidence type="ECO:0000256" key="3">
    <source>
        <dbReference type="ARBA" id="ARBA00022491"/>
    </source>
</evidence>
<dbReference type="InterPro" id="IPR011044">
    <property type="entry name" value="Quino_amine_DH_bsu"/>
</dbReference>
<keyword evidence="14" id="KW-1185">Reference proteome</keyword>
<evidence type="ECO:0000256" key="6">
    <source>
        <dbReference type="ARBA" id="ARBA00022853"/>
    </source>
</evidence>
<dbReference type="SUPFAM" id="SSF50978">
    <property type="entry name" value="WD40 repeat-like"/>
    <property type="match status" value="1"/>
</dbReference>
<dbReference type="InterPro" id="IPR011494">
    <property type="entry name" value="HIRA-like_C"/>
</dbReference>
<dbReference type="Pfam" id="PF07569">
    <property type="entry name" value="Hira"/>
    <property type="match status" value="1"/>
</dbReference>
<dbReference type="SUPFAM" id="SSF50969">
    <property type="entry name" value="YVTN repeat-like/Quinoprotein amine dehydrogenase"/>
    <property type="match status" value="1"/>
</dbReference>
<dbReference type="InterPro" id="IPR036322">
    <property type="entry name" value="WD40_repeat_dom_sf"/>
</dbReference>
<dbReference type="Gene3D" id="2.130.10.10">
    <property type="entry name" value="YVTN repeat-like/Quinoprotein amine dehydrogenase"/>
    <property type="match status" value="1"/>
</dbReference>
<evidence type="ECO:0000256" key="2">
    <source>
        <dbReference type="ARBA" id="ARBA00007306"/>
    </source>
</evidence>
<evidence type="ECO:0000256" key="4">
    <source>
        <dbReference type="ARBA" id="ARBA00022574"/>
    </source>
</evidence>
<evidence type="ECO:0000256" key="7">
    <source>
        <dbReference type="ARBA" id="ARBA00023015"/>
    </source>
</evidence>
<dbReference type="GO" id="GO:0031491">
    <property type="term" value="F:nucleosome binding"/>
    <property type="evidence" value="ECO:0007669"/>
    <property type="project" value="TreeGrafter"/>
</dbReference>
<keyword evidence="4 10" id="KW-0853">WD repeat</keyword>
<dbReference type="GO" id="GO:0006351">
    <property type="term" value="P:DNA-templated transcription"/>
    <property type="evidence" value="ECO:0007669"/>
    <property type="project" value="InterPro"/>
</dbReference>
<dbReference type="Pfam" id="PF09453">
    <property type="entry name" value="HIRA_B"/>
    <property type="match status" value="1"/>
</dbReference>
<dbReference type="GO" id="GO:0000785">
    <property type="term" value="C:chromatin"/>
    <property type="evidence" value="ECO:0007669"/>
    <property type="project" value="TreeGrafter"/>
</dbReference>
<dbReference type="InterPro" id="IPR015943">
    <property type="entry name" value="WD40/YVTN_repeat-like_dom_sf"/>
</dbReference>
<evidence type="ECO:0000313" key="13">
    <source>
        <dbReference type="EMBL" id="CAI5759842.1"/>
    </source>
</evidence>
<protein>
    <recommendedName>
        <fullName evidence="10">Protein HIR</fullName>
    </recommendedName>
</protein>
<dbReference type="PANTHER" id="PTHR13831:SF1">
    <property type="entry name" value="PROTEIN HIR2"/>
    <property type="match status" value="1"/>
</dbReference>
<feature type="compositionally biased region" description="Basic and acidic residues" evidence="11">
    <location>
        <begin position="496"/>
        <end position="507"/>
    </location>
</feature>
<dbReference type="SMART" id="SM00320">
    <property type="entry name" value="WD40"/>
    <property type="match status" value="4"/>
</dbReference>
<dbReference type="InterPro" id="IPR001680">
    <property type="entry name" value="WD40_rpt"/>
</dbReference>
<reference evidence="13" key="1">
    <citation type="submission" date="2022-12" db="EMBL/GenBank/DDBJ databases">
        <authorList>
            <person name="Brejova B."/>
        </authorList>
    </citation>
    <scope>NUCLEOTIDE SEQUENCE</scope>
</reference>
<feature type="region of interest" description="Disordered" evidence="11">
    <location>
        <begin position="335"/>
        <end position="358"/>
    </location>
</feature>
<feature type="compositionally biased region" description="Low complexity" evidence="11">
    <location>
        <begin position="449"/>
        <end position="471"/>
    </location>
</feature>
<evidence type="ECO:0000256" key="5">
    <source>
        <dbReference type="ARBA" id="ARBA00022737"/>
    </source>
</evidence>
<dbReference type="OrthoDB" id="1741719at2759"/>